<feature type="compositionally biased region" description="Basic and acidic residues" evidence="1">
    <location>
        <begin position="149"/>
        <end position="158"/>
    </location>
</feature>
<dbReference type="Proteomes" id="UP000006671">
    <property type="component" value="Unassembled WGS sequence"/>
</dbReference>
<protein>
    <submittedName>
        <fullName evidence="2">Predicted protein</fullName>
    </submittedName>
</protein>
<dbReference type="GeneID" id="8860219"/>
<feature type="compositionally biased region" description="Low complexity" evidence="1">
    <location>
        <begin position="122"/>
        <end position="137"/>
    </location>
</feature>
<dbReference type="KEGG" id="ngr:NAEGRDRAFT_65357"/>
<feature type="compositionally biased region" description="Polar residues" evidence="1">
    <location>
        <begin position="217"/>
        <end position="233"/>
    </location>
</feature>
<reference evidence="2 3" key="1">
    <citation type="journal article" date="2010" name="Cell">
        <title>The genome of Naegleria gruberi illuminates early eukaryotic versatility.</title>
        <authorList>
            <person name="Fritz-Laylin L.K."/>
            <person name="Prochnik S.E."/>
            <person name="Ginger M.L."/>
            <person name="Dacks J.B."/>
            <person name="Carpenter M.L."/>
            <person name="Field M.C."/>
            <person name="Kuo A."/>
            <person name="Paredez A."/>
            <person name="Chapman J."/>
            <person name="Pham J."/>
            <person name="Shu S."/>
            <person name="Neupane R."/>
            <person name="Cipriano M."/>
            <person name="Mancuso J."/>
            <person name="Tu H."/>
            <person name="Salamov A."/>
            <person name="Lindquist E."/>
            <person name="Shapiro H."/>
            <person name="Lucas S."/>
            <person name="Grigoriev I.V."/>
            <person name="Cande W.Z."/>
            <person name="Fulton C."/>
            <person name="Rokhsar D.S."/>
            <person name="Dawson S.C."/>
        </authorList>
    </citation>
    <scope>NUCLEOTIDE SEQUENCE [LARGE SCALE GENOMIC DNA]</scope>
    <source>
        <strain evidence="2 3">NEG-M</strain>
    </source>
</reference>
<gene>
    <name evidence="2" type="ORF">NAEGRDRAFT_65357</name>
</gene>
<proteinExistence type="predicted"/>
<feature type="region of interest" description="Disordered" evidence="1">
    <location>
        <begin position="186"/>
        <end position="233"/>
    </location>
</feature>
<feature type="compositionally biased region" description="Basic residues" evidence="1">
    <location>
        <begin position="316"/>
        <end position="336"/>
    </location>
</feature>
<sequence>MGNRASNGFFSSVSSSSAAGSSSSASTFGYDSCREDDSGNPAKFLNDDVLNNSIQSIRRNNMMIRPSINMQQQHSMTMMNNNIHSTFDNSSSITTTLPSSENKYRISYSSSPPKSILKTTYSLSQPSSPSSNSQQEQHFSQHHRKGHAHHDGALENQHKSPTPLDSRPIHANRSMSITSEDGLAYMLPLSSSSPNASRSMHGNKSPKNRVHPINAFQHDSSSHSLNSQPTISGDAQRDSIFEEPALVDLLRKNRSNSLPSSLWFDKGHVDPKNTIILHSPQKRMPHNIVNMDPVVAMDTPIVCLTLPNEPPVHDHLHVKRPKKNLKKKKRKISRKD</sequence>
<feature type="region of interest" description="Disordered" evidence="1">
    <location>
        <begin position="83"/>
        <end position="169"/>
    </location>
</feature>
<organism evidence="3">
    <name type="scientific">Naegleria gruberi</name>
    <name type="common">Amoeba</name>
    <dbReference type="NCBI Taxonomy" id="5762"/>
    <lineage>
        <taxon>Eukaryota</taxon>
        <taxon>Discoba</taxon>
        <taxon>Heterolobosea</taxon>
        <taxon>Tetramitia</taxon>
        <taxon>Eutetramitia</taxon>
        <taxon>Vahlkampfiidae</taxon>
        <taxon>Naegleria</taxon>
    </lineage>
</organism>
<accession>D2V917</accession>
<feature type="region of interest" description="Disordered" evidence="1">
    <location>
        <begin position="309"/>
        <end position="336"/>
    </location>
</feature>
<feature type="compositionally biased region" description="Low complexity" evidence="1">
    <location>
        <begin position="1"/>
        <end position="29"/>
    </location>
</feature>
<dbReference type="VEuPathDB" id="AmoebaDB:NAEGRDRAFT_65357"/>
<feature type="region of interest" description="Disordered" evidence="1">
    <location>
        <begin position="1"/>
        <end position="33"/>
    </location>
</feature>
<name>D2V917_NAEGR</name>
<evidence type="ECO:0000256" key="1">
    <source>
        <dbReference type="SAM" id="MobiDB-lite"/>
    </source>
</evidence>
<dbReference type="EMBL" id="GG738857">
    <property type="protein sequence ID" value="EFC46899.1"/>
    <property type="molecule type" value="Genomic_DNA"/>
</dbReference>
<feature type="compositionally biased region" description="Low complexity" evidence="1">
    <location>
        <begin position="190"/>
        <end position="199"/>
    </location>
</feature>
<evidence type="ECO:0000313" key="3">
    <source>
        <dbReference type="Proteomes" id="UP000006671"/>
    </source>
</evidence>
<feature type="compositionally biased region" description="Polar residues" evidence="1">
    <location>
        <begin position="83"/>
        <end position="121"/>
    </location>
</feature>
<dbReference type="RefSeq" id="XP_002679643.1">
    <property type="nucleotide sequence ID" value="XM_002679597.1"/>
</dbReference>
<dbReference type="AlphaFoldDB" id="D2V917"/>
<evidence type="ECO:0000313" key="2">
    <source>
        <dbReference type="EMBL" id="EFC46899.1"/>
    </source>
</evidence>
<dbReference type="InParanoid" id="D2V917"/>
<keyword evidence="3" id="KW-1185">Reference proteome</keyword>